<dbReference type="GO" id="GO:0006783">
    <property type="term" value="P:heme biosynthetic process"/>
    <property type="evidence" value="ECO:0007669"/>
    <property type="project" value="UniProtKB-UniRule"/>
</dbReference>
<evidence type="ECO:0000256" key="3">
    <source>
        <dbReference type="ARBA" id="ARBA00022723"/>
    </source>
</evidence>
<dbReference type="CDD" id="cd03411">
    <property type="entry name" value="Ferrochelatase_N"/>
    <property type="match status" value="1"/>
</dbReference>
<comment type="caution">
    <text evidence="12">The sequence shown here is derived from an EMBL/GenBank/DDBJ whole genome shotgun (WGS) entry which is preliminary data.</text>
</comment>
<keyword evidence="7 9" id="KW-0627">Porphyrin biosynthesis</keyword>
<evidence type="ECO:0000256" key="4">
    <source>
        <dbReference type="ARBA" id="ARBA00023004"/>
    </source>
</evidence>
<dbReference type="InterPro" id="IPR033659">
    <property type="entry name" value="Ferrochelatase_N"/>
</dbReference>
<dbReference type="UniPathway" id="UPA00252">
    <property type="reaction ID" value="UER00325"/>
</dbReference>
<comment type="similarity">
    <text evidence="1 9 10">Belongs to the ferrochelatase family.</text>
</comment>
<dbReference type="Pfam" id="PF00762">
    <property type="entry name" value="Ferrochelatase"/>
    <property type="match status" value="1"/>
</dbReference>
<dbReference type="EC" id="4.98.1.1" evidence="9 10"/>
<reference evidence="12 13" key="1">
    <citation type="submission" date="2018-04" db="EMBL/GenBank/DDBJ databases">
        <title>Genomic Encyclopedia of Archaeal and Bacterial Type Strains, Phase II (KMG-II): from individual species to whole genera.</title>
        <authorList>
            <person name="Goeker M."/>
        </authorList>
    </citation>
    <scope>NUCLEOTIDE SEQUENCE [LARGE SCALE GENOMIC DNA]</scope>
    <source>
        <strain evidence="12 13">DSM 23382</strain>
    </source>
</reference>
<evidence type="ECO:0000256" key="2">
    <source>
        <dbReference type="ARBA" id="ARBA00022490"/>
    </source>
</evidence>
<dbReference type="Gene3D" id="3.40.50.1400">
    <property type="match status" value="2"/>
</dbReference>
<dbReference type="Proteomes" id="UP000244081">
    <property type="component" value="Unassembled WGS sequence"/>
</dbReference>
<comment type="subcellular location">
    <subcellularLocation>
        <location evidence="9 10">Cytoplasm</location>
    </subcellularLocation>
</comment>
<protein>
    <recommendedName>
        <fullName evidence="9 10">Ferrochelatase</fullName>
        <ecNumber evidence="9 10">4.98.1.1</ecNumber>
    </recommendedName>
    <alternativeName>
        <fullName evidence="9">Heme synthase</fullName>
    </alternativeName>
    <alternativeName>
        <fullName evidence="9">Protoheme ferro-lyase</fullName>
    </alternativeName>
</protein>
<accession>A0A2T5V6T1</accession>
<dbReference type="CDD" id="cd00419">
    <property type="entry name" value="Ferrochelatase_C"/>
    <property type="match status" value="1"/>
</dbReference>
<evidence type="ECO:0000256" key="8">
    <source>
        <dbReference type="ARBA" id="ARBA00024536"/>
    </source>
</evidence>
<keyword evidence="3 9" id="KW-0479">Metal-binding</keyword>
<keyword evidence="2 9" id="KW-0963">Cytoplasm</keyword>
<dbReference type="GO" id="GO:0004325">
    <property type="term" value="F:ferrochelatase activity"/>
    <property type="evidence" value="ECO:0007669"/>
    <property type="project" value="UniProtKB-UniRule"/>
</dbReference>
<dbReference type="InterPro" id="IPR001015">
    <property type="entry name" value="Ferrochelatase"/>
</dbReference>
<gene>
    <name evidence="9" type="primary">hemH</name>
    <name evidence="12" type="ORF">C8N35_107171</name>
</gene>
<comment type="pathway">
    <text evidence="9 10">Porphyrin-containing compound metabolism; protoheme biosynthesis; protoheme from protoporphyrin-IX: step 1/1.</text>
</comment>
<evidence type="ECO:0000313" key="12">
    <source>
        <dbReference type="EMBL" id="PTW59457.1"/>
    </source>
</evidence>
<evidence type="ECO:0000256" key="10">
    <source>
        <dbReference type="RuleBase" id="RU000607"/>
    </source>
</evidence>
<evidence type="ECO:0000313" key="13">
    <source>
        <dbReference type="Proteomes" id="UP000244081"/>
    </source>
</evidence>
<evidence type="ECO:0000256" key="7">
    <source>
        <dbReference type="ARBA" id="ARBA00023244"/>
    </source>
</evidence>
<feature type="binding site" evidence="9">
    <location>
        <position position="313"/>
    </location>
    <ligand>
        <name>Fe(2+)</name>
        <dbReference type="ChEBI" id="CHEBI:29033"/>
    </ligand>
</feature>
<dbReference type="FunFam" id="3.40.50.1400:FF:000002">
    <property type="entry name" value="Ferrochelatase"/>
    <property type="match status" value="1"/>
</dbReference>
<dbReference type="GO" id="GO:0046872">
    <property type="term" value="F:metal ion binding"/>
    <property type="evidence" value="ECO:0007669"/>
    <property type="project" value="UniProtKB-KW"/>
</dbReference>
<dbReference type="HAMAP" id="MF_00323">
    <property type="entry name" value="Ferrochelatase"/>
    <property type="match status" value="1"/>
</dbReference>
<keyword evidence="6 9" id="KW-0456">Lyase</keyword>
<keyword evidence="5 9" id="KW-0350">Heme biosynthesis</keyword>
<keyword evidence="13" id="KW-1185">Reference proteome</keyword>
<proteinExistence type="inferred from homology"/>
<comment type="function">
    <text evidence="9 10">Catalyzes the ferrous insertion into protoporphyrin IX.</text>
</comment>
<name>A0A2T5V6T1_9HYPH</name>
<evidence type="ECO:0000256" key="5">
    <source>
        <dbReference type="ARBA" id="ARBA00023133"/>
    </source>
</evidence>
<dbReference type="GO" id="GO:0005737">
    <property type="term" value="C:cytoplasm"/>
    <property type="evidence" value="ECO:0007669"/>
    <property type="project" value="UniProtKB-SubCell"/>
</dbReference>
<evidence type="ECO:0000256" key="1">
    <source>
        <dbReference type="ARBA" id="ARBA00007718"/>
    </source>
</evidence>
<dbReference type="InterPro" id="IPR019772">
    <property type="entry name" value="Ferrochelatase_AS"/>
</dbReference>
<organism evidence="12 13">
    <name type="scientific">Breoghania corrubedonensis</name>
    <dbReference type="NCBI Taxonomy" id="665038"/>
    <lineage>
        <taxon>Bacteria</taxon>
        <taxon>Pseudomonadati</taxon>
        <taxon>Pseudomonadota</taxon>
        <taxon>Alphaproteobacteria</taxon>
        <taxon>Hyphomicrobiales</taxon>
        <taxon>Stappiaceae</taxon>
        <taxon>Breoghania</taxon>
    </lineage>
</organism>
<dbReference type="AlphaFoldDB" id="A0A2T5V6T1"/>
<dbReference type="PANTHER" id="PTHR11108">
    <property type="entry name" value="FERROCHELATASE"/>
    <property type="match status" value="1"/>
</dbReference>
<dbReference type="SUPFAM" id="SSF53800">
    <property type="entry name" value="Chelatase"/>
    <property type="match status" value="1"/>
</dbReference>
<evidence type="ECO:0000256" key="6">
    <source>
        <dbReference type="ARBA" id="ARBA00023239"/>
    </source>
</evidence>
<dbReference type="PANTHER" id="PTHR11108:SF1">
    <property type="entry name" value="FERROCHELATASE, MITOCHONDRIAL"/>
    <property type="match status" value="1"/>
</dbReference>
<evidence type="ECO:0000256" key="11">
    <source>
        <dbReference type="SAM" id="MobiDB-lite"/>
    </source>
</evidence>
<keyword evidence="4 9" id="KW-0408">Iron</keyword>
<comment type="catalytic activity">
    <reaction evidence="8">
        <text>Fe-coproporphyrin III + 2 H(+) = coproporphyrin III + Fe(2+)</text>
        <dbReference type="Rhea" id="RHEA:49572"/>
        <dbReference type="ChEBI" id="CHEBI:15378"/>
        <dbReference type="ChEBI" id="CHEBI:29033"/>
        <dbReference type="ChEBI" id="CHEBI:68438"/>
        <dbReference type="ChEBI" id="CHEBI:131725"/>
        <dbReference type="EC" id="4.99.1.9"/>
    </reaction>
    <physiologicalReaction direction="right-to-left" evidence="8">
        <dbReference type="Rhea" id="RHEA:49574"/>
    </physiologicalReaction>
</comment>
<dbReference type="EMBL" id="QAYG01000007">
    <property type="protein sequence ID" value="PTW59457.1"/>
    <property type="molecule type" value="Genomic_DNA"/>
</dbReference>
<dbReference type="InterPro" id="IPR033644">
    <property type="entry name" value="Ferrochelatase_C"/>
</dbReference>
<dbReference type="PROSITE" id="PS00534">
    <property type="entry name" value="FERROCHELATASE"/>
    <property type="match status" value="1"/>
</dbReference>
<dbReference type="NCBIfam" id="TIGR00109">
    <property type="entry name" value="hemH"/>
    <property type="match status" value="1"/>
</dbReference>
<sequence length="362" mass="40904">MIDEKTQAATRPSKSVAAPSAATPHLPGGHPPLAMGKIGVLLVNLGTPDGTDYWPMRRYLREFLSDKRVIEWPRWLWYPILHGIVLTRRPSKSGAAYASIWNRERDESPLRTVTRAQGEKLAAAFAGEPQVVVDWAMRYGNPSIAERLDALTAAGCERILAFPLYPQYSASTTATVNDKVFEALQKMRWQPALRTVPPYHDEPVYIEALAHSIETHLASLDFEPEVVLTSFHGIPQSYFKKGDPYHCHCQKTTRLLRERLGWDEKRLRITFQSRFGPEEWLQPYTDKTVEALAKEGVKRIAIINPGFVTDCLETLEEIAGENAEIFHENGGEKFSHIPCLNDSDDGMRVIEAVVRRELSGWL</sequence>
<comment type="catalytic activity">
    <reaction evidence="9 10">
        <text>heme b + 2 H(+) = protoporphyrin IX + Fe(2+)</text>
        <dbReference type="Rhea" id="RHEA:22584"/>
        <dbReference type="ChEBI" id="CHEBI:15378"/>
        <dbReference type="ChEBI" id="CHEBI:29033"/>
        <dbReference type="ChEBI" id="CHEBI:57306"/>
        <dbReference type="ChEBI" id="CHEBI:60344"/>
        <dbReference type="EC" id="4.98.1.1"/>
    </reaction>
</comment>
<feature type="region of interest" description="Disordered" evidence="11">
    <location>
        <begin position="1"/>
        <end position="29"/>
    </location>
</feature>
<feature type="binding site" evidence="9">
    <location>
        <position position="232"/>
    </location>
    <ligand>
        <name>Fe(2+)</name>
        <dbReference type="ChEBI" id="CHEBI:29033"/>
    </ligand>
</feature>
<evidence type="ECO:0000256" key="9">
    <source>
        <dbReference type="HAMAP-Rule" id="MF_00323"/>
    </source>
</evidence>